<dbReference type="Proteomes" id="UP000299084">
    <property type="component" value="Unassembled WGS sequence"/>
</dbReference>
<dbReference type="AlphaFoldDB" id="A0A5N4EC10"/>
<evidence type="ECO:0000313" key="2">
    <source>
        <dbReference type="EMBL" id="KAB1280834.1"/>
    </source>
</evidence>
<feature type="region of interest" description="Disordered" evidence="1">
    <location>
        <begin position="1"/>
        <end position="27"/>
    </location>
</feature>
<sequence>MGTLGLGPGHRAVSSQPMSLGDSHRPGCQAAGFQIPALILAAQAEGKGQTEPATMDVVIWVPWGPGTGPILLAAPQEIIATGQTLPLMAGRGRAADGGQAQLTLGKLSGSGPCLPLPWEPTRGRERWHAGSGRRERRWCVEMGRLMGADPAGRGSNSAALMLSWGNLPSGPVPPAPQKALLPSLAGAKDACSSPGTGPACPAASCSHPVAQSTTTSCLLMSELSLHFMEPETGHQNRCGKKSRGLLWVWAGAFWAAVSGVVRVSAGPGTRRWGGCCALGRVRSRLGRHWRARGLLRASVMSLCRAALPLPSLGWGSGPRALPADPFLARVGSLSPGPSCVAVSQEVPAWPPSPVQSHDLWGWMGSGCAFPRAWLPRASQGWQARGHQRGEAALRRPLLGPVLAGCGFGGSPRRAEFSPFDKAPAVTRLVPQGSPSSPAAFVHRKHDIKSSPPPRAFSFAFEPVRPGFRSSSSAWDQSPQLVLLLSRPRLWGPRCVSKVWKDE</sequence>
<name>A0A5N4EC10_CAMDR</name>
<gene>
    <name evidence="2" type="ORF">Cadr_000003869</name>
</gene>
<protein>
    <submittedName>
        <fullName evidence="2">Uncharacterized protein</fullName>
    </submittedName>
</protein>
<keyword evidence="3" id="KW-1185">Reference proteome</keyword>
<proteinExistence type="predicted"/>
<evidence type="ECO:0000313" key="3">
    <source>
        <dbReference type="Proteomes" id="UP000299084"/>
    </source>
</evidence>
<dbReference type="EMBL" id="JWIN03000003">
    <property type="protein sequence ID" value="KAB1280834.1"/>
    <property type="molecule type" value="Genomic_DNA"/>
</dbReference>
<organism evidence="2 3">
    <name type="scientific">Camelus dromedarius</name>
    <name type="common">Dromedary</name>
    <name type="synonym">Arabian camel</name>
    <dbReference type="NCBI Taxonomy" id="9838"/>
    <lineage>
        <taxon>Eukaryota</taxon>
        <taxon>Metazoa</taxon>
        <taxon>Chordata</taxon>
        <taxon>Craniata</taxon>
        <taxon>Vertebrata</taxon>
        <taxon>Euteleostomi</taxon>
        <taxon>Mammalia</taxon>
        <taxon>Eutheria</taxon>
        <taxon>Laurasiatheria</taxon>
        <taxon>Artiodactyla</taxon>
        <taxon>Tylopoda</taxon>
        <taxon>Camelidae</taxon>
        <taxon>Camelus</taxon>
    </lineage>
</organism>
<evidence type="ECO:0000256" key="1">
    <source>
        <dbReference type="SAM" id="MobiDB-lite"/>
    </source>
</evidence>
<comment type="caution">
    <text evidence="2">The sequence shown here is derived from an EMBL/GenBank/DDBJ whole genome shotgun (WGS) entry which is preliminary data.</text>
</comment>
<reference evidence="2 3" key="1">
    <citation type="journal article" date="2019" name="Mol. Ecol. Resour.">
        <title>Improving Illumina assemblies with Hi-C and long reads: an example with the North African dromedary.</title>
        <authorList>
            <person name="Elbers J.P."/>
            <person name="Rogers M.F."/>
            <person name="Perelman P.L."/>
            <person name="Proskuryakova A.A."/>
            <person name="Serdyukova N.A."/>
            <person name="Johnson W.E."/>
            <person name="Horin P."/>
            <person name="Corander J."/>
            <person name="Murphy D."/>
            <person name="Burger P.A."/>
        </authorList>
    </citation>
    <scope>NUCLEOTIDE SEQUENCE [LARGE SCALE GENOMIC DNA]</scope>
    <source>
        <strain evidence="2">Drom800</strain>
        <tissue evidence="2">Blood</tissue>
    </source>
</reference>
<accession>A0A5N4EC10</accession>